<evidence type="ECO:0000313" key="1">
    <source>
        <dbReference type="EMBL" id="KOX89110.1"/>
    </source>
</evidence>
<evidence type="ECO:0000313" key="2">
    <source>
        <dbReference type="Proteomes" id="UP000037685"/>
    </source>
</evidence>
<dbReference type="Proteomes" id="UP000037685">
    <property type="component" value="Unassembled WGS sequence"/>
</dbReference>
<name>A0A0N0U7T7_THEAQ</name>
<protein>
    <submittedName>
        <fullName evidence="1">Uncharacterized protein</fullName>
    </submittedName>
</protein>
<accession>A0A0N0U7T7</accession>
<proteinExistence type="predicted"/>
<dbReference type="EMBL" id="LHCI01000106">
    <property type="protein sequence ID" value="KOX89110.1"/>
    <property type="molecule type" value="Genomic_DNA"/>
</dbReference>
<organism evidence="1 2">
    <name type="scientific">Thermus aquaticus</name>
    <dbReference type="NCBI Taxonomy" id="271"/>
    <lineage>
        <taxon>Bacteria</taxon>
        <taxon>Thermotogati</taxon>
        <taxon>Deinococcota</taxon>
        <taxon>Deinococci</taxon>
        <taxon>Thermales</taxon>
        <taxon>Thermaceae</taxon>
        <taxon>Thermus</taxon>
    </lineage>
</organism>
<reference evidence="2" key="1">
    <citation type="submission" date="2015-07" db="EMBL/GenBank/DDBJ databases">
        <authorList>
            <person name="Zylicz-Stachula A."/>
            <person name="Jezewska-Frackowiak J."/>
            <person name="Czajkowska E."/>
            <person name="Skowron P.M."/>
        </authorList>
    </citation>
    <scope>NUCLEOTIDE SEQUENCE [LARGE SCALE GENOMIC DNA]</scope>
    <source>
        <strain evidence="2">ATCC 25104 / DSM 625 / JCM 10724 / NBRC 103206 / NCIMB 11243 / YT-1</strain>
    </source>
</reference>
<gene>
    <name evidence="1" type="ORF">BVI061214_00261</name>
</gene>
<comment type="caution">
    <text evidence="1">The sequence shown here is derived from an EMBL/GenBank/DDBJ whole genome shotgun (WGS) entry which is preliminary data.</text>
</comment>
<dbReference type="AlphaFoldDB" id="A0A0N0U7T7"/>
<dbReference type="PATRIC" id="fig|271.14.peg.351"/>
<sequence length="49" mass="5329">MLPVHHQDLPQVRPGKDLEEGLLELLRVQAVEEEGEDGVARGLAQAEVG</sequence>